<keyword evidence="7 14" id="KW-0378">Hydrolase</keyword>
<comment type="catalytic activity">
    <reaction evidence="12 14">
        <text>hydrolysis of (1-&gt;4)-alpha-D-glucosidic linkage in 4-alpha-D-[(1-&gt;4)-alpha-D-glucanosyl]n trehalose to yield trehalose and (1-&gt;4)-alpha-D-glucan.</text>
        <dbReference type="EC" id="3.2.1.141"/>
    </reaction>
</comment>
<evidence type="ECO:0000256" key="12">
    <source>
        <dbReference type="ARBA" id="ARBA00034013"/>
    </source>
</evidence>
<evidence type="ECO:0000256" key="8">
    <source>
        <dbReference type="ARBA" id="ARBA00023277"/>
    </source>
</evidence>
<dbReference type="Gene3D" id="3.20.20.80">
    <property type="entry name" value="Glycosidases"/>
    <property type="match status" value="1"/>
</dbReference>
<dbReference type="InterPro" id="IPR013783">
    <property type="entry name" value="Ig-like_fold"/>
</dbReference>
<comment type="similarity">
    <text evidence="3 14">Belongs to the glycosyl hydrolase 13 family.</text>
</comment>
<evidence type="ECO:0000256" key="10">
    <source>
        <dbReference type="ARBA" id="ARBA00032057"/>
    </source>
</evidence>
<evidence type="ECO:0000256" key="11">
    <source>
        <dbReference type="ARBA" id="ARBA00033284"/>
    </source>
</evidence>
<feature type="active site" description="Proton donor" evidence="15">
    <location>
        <position position="301"/>
    </location>
</feature>
<organism evidence="18 19">
    <name type="scientific">Candidatus Criblamydia sequanensis CRIB-18</name>
    <dbReference type="NCBI Taxonomy" id="1437425"/>
    <lineage>
        <taxon>Bacteria</taxon>
        <taxon>Pseudomonadati</taxon>
        <taxon>Chlamydiota</taxon>
        <taxon>Chlamydiia</taxon>
        <taxon>Parachlamydiales</taxon>
        <taxon>Candidatus Criblamydiaceae</taxon>
        <taxon>Candidatus Criblamydia</taxon>
    </lineage>
</organism>
<keyword evidence="6" id="KW-0963">Cytoplasm</keyword>
<dbReference type="PIRSF" id="PIRSF006337">
    <property type="entry name" value="Trehalose_TreZ"/>
    <property type="match status" value="1"/>
</dbReference>
<comment type="subcellular location">
    <subcellularLocation>
        <location evidence="1 15">Cytoplasm</location>
    </subcellularLocation>
</comment>
<dbReference type="GO" id="GO:0033942">
    <property type="term" value="F:4-alpha-D-(1-&gt;4)-alpha-D-glucanotrehalose trehalohydrolase activity"/>
    <property type="evidence" value="ECO:0007669"/>
    <property type="project" value="UniProtKB-EC"/>
</dbReference>
<dbReference type="InterPro" id="IPR014756">
    <property type="entry name" value="Ig_E-set"/>
</dbReference>
<evidence type="ECO:0000256" key="5">
    <source>
        <dbReference type="ARBA" id="ARBA00015938"/>
    </source>
</evidence>
<dbReference type="Proteomes" id="UP000031552">
    <property type="component" value="Unassembled WGS sequence"/>
</dbReference>
<sequence>MSTEIKRKYPIGAEISSKGVHFRIFAADHAKAVLILENKNSEPTYHKMVKEKGGYFSLFVPALKEGSLYRFRLGNKENWLPDPASRFQPHGPNGPSLTVNPHFKWTDKDWKGLSMPGQIIYEMHIGTFTEEGTYAGAKKQLKRLADLGITVIEIMPLNDFPGHFGWGYDGVNLFAPTHLYGSPSDLKDFINEAHKLGIGVILDIVYNHFGPEFNTIGEFTKRYLNESHTTEWGSAINFDDDSISEFFLTNARYWIEEYHFDGLRVDATPWFFCDKGEHFLSKLTKVARKSAKKKSIIIVGEDETQNNTLLKPHSQKGYGFDALWNDDFHHAAVVKLKGKREAYYTDYKGTPNEFISCCKYGFLYQGQYYSWQKKGRGSPSLFFPPESMIVFLENHDQVANSGHGLRLHHNTNYGVYKALTALLILGPNTPMLFQGQEFGSEKPFYYFADHSEDLNEKVFEGRKKFLSQFPQLENEGLNIILKPSDPKNFLACKLNFNEANQELYSLHKDLIHLRKNDPVLRKTSKKYEASILGENSFLLRYFDEAEGDRMLIVNLGVEEILNPAPNPLLAPPEGCKWKIIWSSESPVYGGDGTAPLNIPQWKLIGFSSQLLKAVKPSKKKLAKH</sequence>
<evidence type="ECO:0000256" key="7">
    <source>
        <dbReference type="ARBA" id="ARBA00022801"/>
    </source>
</evidence>
<protein>
    <recommendedName>
        <fullName evidence="5 13">Malto-oligosyltrehalose trehalohydrolase</fullName>
        <shortName evidence="14">MTHase</shortName>
        <ecNumber evidence="4 13">3.2.1.141</ecNumber>
    </recommendedName>
    <alternativeName>
        <fullName evidence="11 14">4-alpha-D-((1-&gt;4)-alpha-D-glucano)trehalose trehalohydrolase</fullName>
    </alternativeName>
    <alternativeName>
        <fullName evidence="10 14">Maltooligosyl trehalose trehalohydrolase</fullName>
    </alternativeName>
</protein>
<feature type="active site" description="Nucleophile" evidence="15">
    <location>
        <position position="266"/>
    </location>
</feature>
<comment type="caution">
    <text evidence="18">The sequence shown here is derived from an EMBL/GenBank/DDBJ whole genome shotgun (WGS) entry which is preliminary data.</text>
</comment>
<proteinExistence type="inferred from homology"/>
<dbReference type="EMBL" id="CCEJ010000004">
    <property type="protein sequence ID" value="CDR33990.1"/>
    <property type="molecule type" value="Genomic_DNA"/>
</dbReference>
<dbReference type="InterPro" id="IPR012768">
    <property type="entry name" value="Trehalose_TreZ"/>
</dbReference>
<dbReference type="SUPFAM" id="SSF81296">
    <property type="entry name" value="E set domains"/>
    <property type="match status" value="1"/>
</dbReference>
<feature type="domain" description="Glycosyl hydrolase family 13 catalytic" evidence="17">
    <location>
        <begin position="98"/>
        <end position="466"/>
    </location>
</feature>
<evidence type="ECO:0000256" key="1">
    <source>
        <dbReference type="ARBA" id="ARBA00004496"/>
    </source>
</evidence>
<keyword evidence="19" id="KW-1185">Reference proteome</keyword>
<dbReference type="NCBIfam" id="TIGR02402">
    <property type="entry name" value="trehalose_TreZ"/>
    <property type="match status" value="1"/>
</dbReference>
<evidence type="ECO:0000256" key="15">
    <source>
        <dbReference type="PIRSR" id="PIRSR006337-1"/>
    </source>
</evidence>
<evidence type="ECO:0000256" key="9">
    <source>
        <dbReference type="ARBA" id="ARBA00023295"/>
    </source>
</evidence>
<evidence type="ECO:0000256" key="16">
    <source>
        <dbReference type="PIRSR" id="PIRSR006337-3"/>
    </source>
</evidence>
<dbReference type="SUPFAM" id="SSF51445">
    <property type="entry name" value="(Trans)glycosidases"/>
    <property type="match status" value="1"/>
</dbReference>
<dbReference type="AlphaFoldDB" id="A0A090D1Q6"/>
<dbReference type="EC" id="3.2.1.141" evidence="4 13"/>
<keyword evidence="9 14" id="KW-0326">Glycosidase</keyword>
<dbReference type="UniPathway" id="UPA00299"/>
<feature type="site" description="Transition state stabilizer" evidence="16">
    <location>
        <position position="396"/>
    </location>
</feature>
<dbReference type="GO" id="GO:0005992">
    <property type="term" value="P:trehalose biosynthetic process"/>
    <property type="evidence" value="ECO:0007669"/>
    <property type="project" value="UniProtKB-UniRule"/>
</dbReference>
<evidence type="ECO:0000256" key="4">
    <source>
        <dbReference type="ARBA" id="ARBA00012268"/>
    </source>
</evidence>
<dbReference type="CDD" id="cd02853">
    <property type="entry name" value="E_set_MTHase_like_N"/>
    <property type="match status" value="1"/>
</dbReference>
<evidence type="ECO:0000256" key="6">
    <source>
        <dbReference type="ARBA" id="ARBA00022490"/>
    </source>
</evidence>
<evidence type="ECO:0000313" key="18">
    <source>
        <dbReference type="EMBL" id="CDR33990.1"/>
    </source>
</evidence>
<reference evidence="18" key="1">
    <citation type="submission" date="2013-12" db="EMBL/GenBank/DDBJ databases">
        <authorList>
            <person name="Linke B."/>
        </authorList>
    </citation>
    <scope>NUCLEOTIDE SEQUENCE [LARGE SCALE GENOMIC DNA]</scope>
    <source>
        <strain evidence="18">CRIB-18</strain>
    </source>
</reference>
<evidence type="ECO:0000256" key="3">
    <source>
        <dbReference type="ARBA" id="ARBA00008061"/>
    </source>
</evidence>
<evidence type="ECO:0000259" key="17">
    <source>
        <dbReference type="SMART" id="SM00642"/>
    </source>
</evidence>
<dbReference type="eggNOG" id="COG0296">
    <property type="taxonomic scope" value="Bacteria"/>
</dbReference>
<dbReference type="Gene3D" id="2.60.40.10">
    <property type="entry name" value="Immunoglobulins"/>
    <property type="match status" value="1"/>
</dbReference>
<dbReference type="Pfam" id="PF00128">
    <property type="entry name" value="Alpha-amylase"/>
    <property type="match status" value="1"/>
</dbReference>
<gene>
    <name evidence="18" type="primary">treZ</name>
    <name evidence="18" type="ORF">CSEC_1166</name>
</gene>
<evidence type="ECO:0000313" key="19">
    <source>
        <dbReference type="Proteomes" id="UP000031552"/>
    </source>
</evidence>
<reference evidence="18" key="2">
    <citation type="submission" date="2014-09" db="EMBL/GenBank/DDBJ databases">
        <title>Criblamydia sequanensis harbors a mega-plasmid encoding arsenite resistance.</title>
        <authorList>
            <person name="Bertelli C."/>
            <person name="Goesmann A."/>
            <person name="Greub G."/>
        </authorList>
    </citation>
    <scope>NUCLEOTIDE SEQUENCE [LARGE SCALE GENOMIC DNA]</scope>
    <source>
        <strain evidence="18">CRIB-18</strain>
    </source>
</reference>
<dbReference type="GO" id="GO:0005737">
    <property type="term" value="C:cytoplasm"/>
    <property type="evidence" value="ECO:0007669"/>
    <property type="project" value="UniProtKB-SubCell"/>
</dbReference>
<dbReference type="STRING" id="1437425.CSEC_1166"/>
<dbReference type="CDD" id="cd11325">
    <property type="entry name" value="AmyAc_GTHase"/>
    <property type="match status" value="1"/>
</dbReference>
<evidence type="ECO:0000256" key="2">
    <source>
        <dbReference type="ARBA" id="ARBA00005199"/>
    </source>
</evidence>
<dbReference type="InterPro" id="IPR004193">
    <property type="entry name" value="Glyco_hydro_13_N"/>
</dbReference>
<dbReference type="InterPro" id="IPR044901">
    <property type="entry name" value="Trehalose_TreZ_E-set_sf"/>
</dbReference>
<dbReference type="SMART" id="SM00642">
    <property type="entry name" value="Aamy"/>
    <property type="match status" value="1"/>
</dbReference>
<dbReference type="OrthoDB" id="9800174at2"/>
<dbReference type="Gene3D" id="1.10.10.760">
    <property type="entry name" value="E-set domains of sugar-utilizing enzymes"/>
    <property type="match status" value="1"/>
</dbReference>
<evidence type="ECO:0000256" key="13">
    <source>
        <dbReference type="NCBIfam" id="TIGR02402"/>
    </source>
</evidence>
<dbReference type="InterPro" id="IPR017853">
    <property type="entry name" value="GH"/>
</dbReference>
<dbReference type="Pfam" id="PF02922">
    <property type="entry name" value="CBM_48"/>
    <property type="match status" value="1"/>
</dbReference>
<accession>A0A090D1Q6</accession>
<evidence type="ECO:0000256" key="14">
    <source>
        <dbReference type="PIRNR" id="PIRNR006337"/>
    </source>
</evidence>
<dbReference type="PANTHER" id="PTHR43651">
    <property type="entry name" value="1,4-ALPHA-GLUCAN-BRANCHING ENZYME"/>
    <property type="match status" value="1"/>
</dbReference>
<dbReference type="PANTHER" id="PTHR43651:SF11">
    <property type="entry name" value="MALTO-OLIGOSYLTREHALOSE TREHALOHYDROLASE"/>
    <property type="match status" value="1"/>
</dbReference>
<dbReference type="InterPro" id="IPR006047">
    <property type="entry name" value="GH13_cat_dom"/>
</dbReference>
<comment type="pathway">
    <text evidence="2 14">Glycan biosynthesis; trehalose biosynthesis.</text>
</comment>
<name>A0A090D1Q6_9BACT</name>
<keyword evidence="8" id="KW-0119">Carbohydrate metabolism</keyword>
<dbReference type="RefSeq" id="WP_041017495.1">
    <property type="nucleotide sequence ID" value="NZ_CCEJ010000004.1"/>
</dbReference>